<dbReference type="KEGG" id="pbd:PBOR_08200"/>
<feature type="transmembrane region" description="Helical" evidence="1">
    <location>
        <begin position="151"/>
        <end position="172"/>
    </location>
</feature>
<organism evidence="2 3">
    <name type="scientific">Paenibacillus borealis</name>
    <dbReference type="NCBI Taxonomy" id="160799"/>
    <lineage>
        <taxon>Bacteria</taxon>
        <taxon>Bacillati</taxon>
        <taxon>Bacillota</taxon>
        <taxon>Bacilli</taxon>
        <taxon>Bacillales</taxon>
        <taxon>Paenibacillaceae</taxon>
        <taxon>Paenibacillus</taxon>
    </lineage>
</organism>
<dbReference type="HOGENOM" id="CLU_1132743_0_0_9"/>
<dbReference type="Proteomes" id="UP000029518">
    <property type="component" value="Chromosome"/>
</dbReference>
<protein>
    <submittedName>
        <fullName evidence="2">Uncharacterized protein</fullName>
    </submittedName>
</protein>
<feature type="transmembrane region" description="Helical" evidence="1">
    <location>
        <begin position="12"/>
        <end position="29"/>
    </location>
</feature>
<evidence type="ECO:0000313" key="3">
    <source>
        <dbReference type="Proteomes" id="UP000029518"/>
    </source>
</evidence>
<reference evidence="2" key="1">
    <citation type="submission" date="2014-08" db="EMBL/GenBank/DDBJ databases">
        <title>Comparative genomics of the Paenibacillus odorifer group.</title>
        <authorList>
            <person name="den Bakker H.C."/>
            <person name="Tsai Y.-C.Y.-C."/>
            <person name="Martin N."/>
            <person name="Korlach J."/>
            <person name="Wiedmann M."/>
        </authorList>
    </citation>
    <scope>NUCLEOTIDE SEQUENCE [LARGE SCALE GENOMIC DNA]</scope>
    <source>
        <strain evidence="2">DSM 13188</strain>
    </source>
</reference>
<name>A0A089LCT2_PAEBO</name>
<feature type="transmembrane region" description="Helical" evidence="1">
    <location>
        <begin position="74"/>
        <end position="91"/>
    </location>
</feature>
<accession>A0A089LCT2</accession>
<keyword evidence="3" id="KW-1185">Reference proteome</keyword>
<keyword evidence="1" id="KW-0812">Transmembrane</keyword>
<proteinExistence type="predicted"/>
<evidence type="ECO:0000313" key="2">
    <source>
        <dbReference type="EMBL" id="AIQ56923.1"/>
    </source>
</evidence>
<sequence length="250" mass="28494">MQYLNLMPFSTTLTWFSLLLLIVWAVDFLQGGSPVRLSAGSPRERAKSILADILIFAGINGLLLYVLHPLSNPLLISLAAAGLLVTYFLTCGMRRQPSPNRPWFLLIHVLLGLSFYLLFGMLLMGRLIVTYNLNMTDQFDILYFVYGQDRAVVYALLLVMVTLYFVIGKLLMRPLYSWYAANYYQASRMNIKLTGGEIITGVYMLRDTDRRFVAASDCLNPGPDDKLYRISREKIEYMERETAVDVDSIL</sequence>
<dbReference type="AlphaFoldDB" id="A0A089LCT2"/>
<keyword evidence="1" id="KW-1133">Transmembrane helix</keyword>
<feature type="transmembrane region" description="Helical" evidence="1">
    <location>
        <begin position="49"/>
        <end position="68"/>
    </location>
</feature>
<feature type="transmembrane region" description="Helical" evidence="1">
    <location>
        <begin position="103"/>
        <end position="131"/>
    </location>
</feature>
<keyword evidence="1" id="KW-0472">Membrane</keyword>
<gene>
    <name evidence="2" type="ORF">PBOR_08200</name>
</gene>
<evidence type="ECO:0000256" key="1">
    <source>
        <dbReference type="SAM" id="Phobius"/>
    </source>
</evidence>
<dbReference type="EMBL" id="CP009285">
    <property type="protein sequence ID" value="AIQ56923.1"/>
    <property type="molecule type" value="Genomic_DNA"/>
</dbReference>